<keyword evidence="1" id="KW-0472">Membrane</keyword>
<dbReference type="Proteomes" id="UP000092743">
    <property type="component" value="Plasmid p101287"/>
</dbReference>
<dbReference type="EMBL" id="CP015356">
    <property type="protein sequence ID" value="ANS52311.1"/>
    <property type="molecule type" value="Genomic_DNA"/>
</dbReference>
<dbReference type="EMBL" id="NVCU01000203">
    <property type="protein sequence ID" value="PFT87184.1"/>
    <property type="molecule type" value="Genomic_DNA"/>
</dbReference>
<dbReference type="AlphaFoldDB" id="A0A9X7AXN7"/>
<sequence>MKRIGQRVCIGCMRVGKQIESHLVSFLNKMADRKKREFLLTYNKEMTEKEVKEYQFHFLCLIAGILLTIYLFIL</sequence>
<feature type="transmembrane region" description="Helical" evidence="1">
    <location>
        <begin position="54"/>
        <end position="73"/>
    </location>
</feature>
<reference evidence="2 4" key="1">
    <citation type="submission" date="2016-04" db="EMBL/GenBank/DDBJ databases">
        <title>High quality genome of the nematocidal Bacillus thuringiensis MYBT18246.</title>
        <authorList>
            <person name="Hollensteiner J."/>
            <person name="Poehlein A."/>
            <person name="Sproeer C."/>
            <person name="Bunk B."/>
            <person name="Rosenstiel P."/>
            <person name="Schulenburg H."/>
            <person name="Liesegang H."/>
        </authorList>
    </citation>
    <scope>NUCLEOTIDE SEQUENCE [LARGE SCALE GENOMIC DNA]</scope>
    <source>
        <strain evidence="2 4">MYBT18246</strain>
        <plasmid evidence="2 4">p101287</plasmid>
    </source>
</reference>
<reference evidence="3 5" key="2">
    <citation type="submission" date="2017-09" db="EMBL/GenBank/DDBJ databases">
        <title>Large-scale bioinformatics analysis of Bacillus genomes uncovers conserved roles of natural products in bacterial physiology.</title>
        <authorList>
            <consortium name="Agbiome Team Llc"/>
            <person name="Bleich R.M."/>
            <person name="Grubbs K.J."/>
            <person name="Santa Maria K.C."/>
            <person name="Allen S.E."/>
            <person name="Farag S."/>
            <person name="Shank E.A."/>
            <person name="Bowers A."/>
        </authorList>
    </citation>
    <scope>NUCLEOTIDE SEQUENCE [LARGE SCALE GENOMIC DNA]</scope>
    <source>
        <strain evidence="3 5">AFS064137</strain>
    </source>
</reference>
<dbReference type="RefSeq" id="WP_065487001.1">
    <property type="nucleotide sequence ID" value="NZ_CP015356.1"/>
</dbReference>
<keyword evidence="1" id="KW-0812">Transmembrane</keyword>
<evidence type="ECO:0000256" key="1">
    <source>
        <dbReference type="SAM" id="Phobius"/>
    </source>
</evidence>
<proteinExistence type="predicted"/>
<evidence type="ECO:0000313" key="3">
    <source>
        <dbReference type="EMBL" id="PFT87184.1"/>
    </source>
</evidence>
<protein>
    <submittedName>
        <fullName evidence="3">Uncharacterized protein</fullName>
    </submittedName>
</protein>
<accession>A0A9X7AXN7</accession>
<organism evidence="3 5">
    <name type="scientific">Bacillus thuringiensis</name>
    <dbReference type="NCBI Taxonomy" id="1428"/>
    <lineage>
        <taxon>Bacteria</taxon>
        <taxon>Bacillati</taxon>
        <taxon>Bacillota</taxon>
        <taxon>Bacilli</taxon>
        <taxon>Bacillales</taxon>
        <taxon>Bacillaceae</taxon>
        <taxon>Bacillus</taxon>
        <taxon>Bacillus cereus group</taxon>
    </lineage>
</organism>
<evidence type="ECO:0000313" key="2">
    <source>
        <dbReference type="EMBL" id="ANS52311.1"/>
    </source>
</evidence>
<dbReference type="Proteomes" id="UP000225910">
    <property type="component" value="Unassembled WGS sequence"/>
</dbReference>
<evidence type="ECO:0000313" key="5">
    <source>
        <dbReference type="Proteomes" id="UP000225910"/>
    </source>
</evidence>
<name>A0A9X7AXN7_BACTU</name>
<keyword evidence="2" id="KW-0614">Plasmid</keyword>
<geneLocation type="plasmid" evidence="2 4">
    <name>p101287</name>
</geneLocation>
<gene>
    <name evidence="2" type="ORF">BT246_70200</name>
    <name evidence="3" type="ORF">COK81_21085</name>
</gene>
<evidence type="ECO:0000313" key="4">
    <source>
        <dbReference type="Proteomes" id="UP000092743"/>
    </source>
</evidence>
<keyword evidence="1" id="KW-1133">Transmembrane helix</keyword>